<evidence type="ECO:0000313" key="7">
    <source>
        <dbReference type="Proteomes" id="UP000749311"/>
    </source>
</evidence>
<accession>A0ABX0SHB0</accession>
<dbReference type="PANTHER" id="PTHR34298:SF2">
    <property type="entry name" value="SEGREGATION AND CONDENSATION PROTEIN B"/>
    <property type="match status" value="1"/>
</dbReference>
<dbReference type="EMBL" id="JAAMOZ010000001">
    <property type="protein sequence ID" value="NIH56136.1"/>
    <property type="molecule type" value="Genomic_DNA"/>
</dbReference>
<organism evidence="6 7">
    <name type="scientific">Brooklawnia cerclae</name>
    <dbReference type="NCBI Taxonomy" id="349934"/>
    <lineage>
        <taxon>Bacteria</taxon>
        <taxon>Bacillati</taxon>
        <taxon>Actinomycetota</taxon>
        <taxon>Actinomycetes</taxon>
        <taxon>Propionibacteriales</taxon>
        <taxon>Propionibacteriaceae</taxon>
        <taxon>Brooklawnia</taxon>
    </lineage>
</organism>
<evidence type="ECO:0000256" key="1">
    <source>
        <dbReference type="ARBA" id="ARBA00022490"/>
    </source>
</evidence>
<keyword evidence="3" id="KW-0159">Chromosome partition</keyword>
<comment type="caution">
    <text evidence="6">The sequence shown here is derived from an EMBL/GenBank/DDBJ whole genome shotgun (WGS) entry which is preliminary data.</text>
</comment>
<keyword evidence="4" id="KW-0131">Cell cycle</keyword>
<protein>
    <submittedName>
        <fullName evidence="6">Segregation and condensation protein B</fullName>
    </submittedName>
</protein>
<dbReference type="InterPro" id="IPR036390">
    <property type="entry name" value="WH_DNA-bd_sf"/>
</dbReference>
<reference evidence="6 7" key="1">
    <citation type="submission" date="2020-02" db="EMBL/GenBank/DDBJ databases">
        <title>Sequencing the genomes of 1000 actinobacteria strains.</title>
        <authorList>
            <person name="Klenk H.-P."/>
        </authorList>
    </citation>
    <scope>NUCLEOTIDE SEQUENCE [LARGE SCALE GENOMIC DNA]</scope>
    <source>
        <strain evidence="6 7">DSM 19609</strain>
    </source>
</reference>
<dbReference type="Proteomes" id="UP000749311">
    <property type="component" value="Unassembled WGS sequence"/>
</dbReference>
<keyword evidence="2" id="KW-0132">Cell division</keyword>
<keyword evidence="1" id="KW-0963">Cytoplasm</keyword>
<dbReference type="Pfam" id="PF04079">
    <property type="entry name" value="SMC_ScpB"/>
    <property type="match status" value="1"/>
</dbReference>
<keyword evidence="7" id="KW-1185">Reference proteome</keyword>
<evidence type="ECO:0000256" key="3">
    <source>
        <dbReference type="ARBA" id="ARBA00022829"/>
    </source>
</evidence>
<dbReference type="RefSeq" id="WP_243863460.1">
    <property type="nucleotide sequence ID" value="NZ_BAAAOO010000002.1"/>
</dbReference>
<dbReference type="SUPFAM" id="SSF46785">
    <property type="entry name" value="Winged helix' DNA-binding domain"/>
    <property type="match status" value="2"/>
</dbReference>
<proteinExistence type="predicted"/>
<dbReference type="InterPro" id="IPR036388">
    <property type="entry name" value="WH-like_DNA-bd_sf"/>
</dbReference>
<sequence>MTERDAGMTPGNTQVPGDEPAATDDPRALGAALEALLLLATEPLAEVVLAEAVDVPVAAVGHVLHDLATFYDATGRGFQLRRIAGGWQYATRPEQAELVSRWVVEGQQNRLTQAALETLAVIAYMQPVPRSRVSAVRGVNVDGVVRTLLARDLVAEQGQDAVTGAGLLTTTDYFLERLGLASLSDLPPIAPHLPEASDLEAELAALAIVPEISEENHE</sequence>
<dbReference type="Gene3D" id="1.10.10.10">
    <property type="entry name" value="Winged helix-like DNA-binding domain superfamily/Winged helix DNA-binding domain"/>
    <property type="match status" value="2"/>
</dbReference>
<dbReference type="PIRSF" id="PIRSF019345">
    <property type="entry name" value="ScpB"/>
    <property type="match status" value="1"/>
</dbReference>
<dbReference type="InterPro" id="IPR005234">
    <property type="entry name" value="ScpB_csome_segregation"/>
</dbReference>
<evidence type="ECO:0000256" key="4">
    <source>
        <dbReference type="ARBA" id="ARBA00023306"/>
    </source>
</evidence>
<name>A0ABX0SHB0_9ACTN</name>
<evidence type="ECO:0000256" key="2">
    <source>
        <dbReference type="ARBA" id="ARBA00022618"/>
    </source>
</evidence>
<evidence type="ECO:0000256" key="5">
    <source>
        <dbReference type="SAM" id="MobiDB-lite"/>
    </source>
</evidence>
<gene>
    <name evidence="6" type="ORF">FB473_000781</name>
</gene>
<evidence type="ECO:0000313" key="6">
    <source>
        <dbReference type="EMBL" id="NIH56136.1"/>
    </source>
</evidence>
<dbReference type="PANTHER" id="PTHR34298">
    <property type="entry name" value="SEGREGATION AND CONDENSATION PROTEIN B"/>
    <property type="match status" value="1"/>
</dbReference>
<feature type="region of interest" description="Disordered" evidence="5">
    <location>
        <begin position="1"/>
        <end position="25"/>
    </location>
</feature>